<evidence type="ECO:0000313" key="3">
    <source>
        <dbReference type="Proteomes" id="UP000181897"/>
    </source>
</evidence>
<organism evidence="2 3">
    <name type="scientific">Sulfitobacter alexandrii</name>
    <dbReference type="NCBI Taxonomy" id="1917485"/>
    <lineage>
        <taxon>Bacteria</taxon>
        <taxon>Pseudomonadati</taxon>
        <taxon>Pseudomonadota</taxon>
        <taxon>Alphaproteobacteria</taxon>
        <taxon>Rhodobacterales</taxon>
        <taxon>Roseobacteraceae</taxon>
        <taxon>Sulfitobacter</taxon>
    </lineage>
</organism>
<dbReference type="AlphaFoldDB" id="A0A1J0WIV7"/>
<proteinExistence type="predicted"/>
<feature type="repeat" description="TPR" evidence="1">
    <location>
        <begin position="42"/>
        <end position="75"/>
    </location>
</feature>
<dbReference type="RefSeq" id="WP_071972592.1">
    <property type="nucleotide sequence ID" value="NZ_CP018076.1"/>
</dbReference>
<sequence length="396" mass="42288">MGRLFSDWFEVLHWRGASGRMISLSDRHRARLAQLETVPEEAKVLTLLGTAHRRAGRFDRAAALFERAQAIGERSGDREAITDAALGLMAQHCTAPGPGFPDDLRDTTHRIVQLWDGTPPAGDRLRLDVLDCWGSLLRGDVDRALEKGRALQAQGKAKVLPAAQTHGALYMAIGEALGGNWQSGRSLAEQGAQSAVSEPDRLMALCVAALCSAMTGDAEGGLRRLRHLRQDIHGLGLEGLAPPVEAAIGFAQTVQGDLADGVLRIENAIARARKAGAVQVAALGHVALGTIYRTIGPSGGPQGLASVARNAGFLIRRAPFARSQSLSHFDRAAELGRDAELQGVIALALHGRAMTLLSRRRPQAARAALEAALTATRTIRWSGLARRIEKDLTALD</sequence>
<accession>A0A1J0WIV7</accession>
<dbReference type="InterPro" id="IPR019734">
    <property type="entry name" value="TPR_rpt"/>
</dbReference>
<dbReference type="PROSITE" id="PS50005">
    <property type="entry name" value="TPR"/>
    <property type="match status" value="1"/>
</dbReference>
<evidence type="ECO:0000313" key="2">
    <source>
        <dbReference type="EMBL" id="APE44250.1"/>
    </source>
</evidence>
<dbReference type="Gene3D" id="1.25.40.10">
    <property type="entry name" value="Tetratricopeptide repeat domain"/>
    <property type="match status" value="1"/>
</dbReference>
<dbReference type="OrthoDB" id="3311584at2"/>
<dbReference type="SUPFAM" id="SSF48452">
    <property type="entry name" value="TPR-like"/>
    <property type="match status" value="1"/>
</dbReference>
<keyword evidence="3" id="KW-1185">Reference proteome</keyword>
<dbReference type="EMBL" id="CP018076">
    <property type="protein sequence ID" value="APE44250.1"/>
    <property type="molecule type" value="Genomic_DNA"/>
</dbReference>
<dbReference type="Proteomes" id="UP000181897">
    <property type="component" value="Chromosome"/>
</dbReference>
<dbReference type="KEGG" id="suam:BOO69_13210"/>
<evidence type="ECO:0000256" key="1">
    <source>
        <dbReference type="PROSITE-ProRule" id="PRU00339"/>
    </source>
</evidence>
<reference evidence="2 3" key="1">
    <citation type="submission" date="2016-11" db="EMBL/GenBank/DDBJ databases">
        <title>Complete genome sequence of Sulfitobacter sp. AM1-D1, a toxic bacteria associated with marine dinoflagellate Alexandrium minutum in East China Sea.</title>
        <authorList>
            <person name="Yang Q."/>
            <person name="Zhang X."/>
            <person name="Tian X."/>
        </authorList>
    </citation>
    <scope>NUCLEOTIDE SEQUENCE [LARGE SCALE GENOMIC DNA]</scope>
    <source>
        <strain evidence="2 3">AM1-D1</strain>
    </source>
</reference>
<dbReference type="SMART" id="SM00028">
    <property type="entry name" value="TPR"/>
    <property type="match status" value="2"/>
</dbReference>
<gene>
    <name evidence="2" type="ORF">BOO69_13210</name>
</gene>
<dbReference type="InterPro" id="IPR011990">
    <property type="entry name" value="TPR-like_helical_dom_sf"/>
</dbReference>
<name>A0A1J0WIV7_9RHOB</name>
<protein>
    <submittedName>
        <fullName evidence="2">Uncharacterized protein</fullName>
    </submittedName>
</protein>
<keyword evidence="1" id="KW-0802">TPR repeat</keyword>